<evidence type="ECO:0000313" key="2">
    <source>
        <dbReference type="EMBL" id="PST95209.1"/>
    </source>
</evidence>
<organism evidence="2 3">
    <name type="scientific">Photobacterium aquimaris</name>
    <dbReference type="NCBI Taxonomy" id="512643"/>
    <lineage>
        <taxon>Bacteria</taxon>
        <taxon>Pseudomonadati</taxon>
        <taxon>Pseudomonadota</taxon>
        <taxon>Gammaproteobacteria</taxon>
        <taxon>Vibrionales</taxon>
        <taxon>Vibrionaceae</taxon>
        <taxon>Photobacterium</taxon>
    </lineage>
</organism>
<dbReference type="AlphaFoldDB" id="A0A2T3HSC6"/>
<feature type="domain" description="Glycosyltransferase 2-like" evidence="1">
    <location>
        <begin position="7"/>
        <end position="107"/>
    </location>
</feature>
<dbReference type="Proteomes" id="UP000241858">
    <property type="component" value="Unassembled WGS sequence"/>
</dbReference>
<name>A0A2T3HSC6_9GAMM</name>
<comment type="caution">
    <text evidence="2">The sequence shown here is derived from an EMBL/GenBank/DDBJ whole genome shotgun (WGS) entry which is preliminary data.</text>
</comment>
<gene>
    <name evidence="2" type="ORF">C0W81_20360</name>
</gene>
<accession>A0A2T3HSC6</accession>
<dbReference type="OrthoDB" id="5829996at2"/>
<dbReference type="EMBL" id="PYLY01000099">
    <property type="protein sequence ID" value="PST95209.1"/>
    <property type="molecule type" value="Genomic_DNA"/>
</dbReference>
<protein>
    <recommendedName>
        <fullName evidence="1">Glycosyltransferase 2-like domain-containing protein</fullName>
    </recommendedName>
</protein>
<dbReference type="InterPro" id="IPR001173">
    <property type="entry name" value="Glyco_trans_2-like"/>
</dbReference>
<feature type="non-terminal residue" evidence="2">
    <location>
        <position position="138"/>
    </location>
</feature>
<dbReference type="SUPFAM" id="SSF53448">
    <property type="entry name" value="Nucleotide-diphospho-sugar transferases"/>
    <property type="match status" value="1"/>
</dbReference>
<proteinExistence type="predicted"/>
<dbReference type="Gene3D" id="3.90.550.10">
    <property type="entry name" value="Spore Coat Polysaccharide Biosynthesis Protein SpsA, Chain A"/>
    <property type="match status" value="1"/>
</dbReference>
<reference evidence="2 3" key="1">
    <citation type="submission" date="2018-03" db="EMBL/GenBank/DDBJ databases">
        <title>Whole genome sequencing of Histamine producing bacteria.</title>
        <authorList>
            <person name="Butler K."/>
        </authorList>
    </citation>
    <scope>NUCLEOTIDE SEQUENCE [LARGE SCALE GENOMIC DNA]</scope>
    <source>
        <strain evidence="2 3">DSM 23343</strain>
    </source>
</reference>
<evidence type="ECO:0000313" key="3">
    <source>
        <dbReference type="Proteomes" id="UP000241858"/>
    </source>
</evidence>
<dbReference type="RefSeq" id="WP_146145140.1">
    <property type="nucleotide sequence ID" value="NZ_PYLY01000099.1"/>
</dbReference>
<evidence type="ECO:0000259" key="1">
    <source>
        <dbReference type="Pfam" id="PF00535"/>
    </source>
</evidence>
<dbReference type="InterPro" id="IPR029044">
    <property type="entry name" value="Nucleotide-diphossugar_trans"/>
</dbReference>
<dbReference type="Pfam" id="PF00535">
    <property type="entry name" value="Glycos_transf_2"/>
    <property type="match status" value="1"/>
</dbReference>
<sequence>MNNVIFCIILYNTKVSESKSITSIINNWNESCSNSKIIIFNNGDDIVEVNEIKEIKEINENIEIFQILINGSLSKIYNKCIQLNKGYNFVFLDDDTEVSKDYFNEVLNCSSDILLPRVVCNNLDVYPVFTKEGVQSIT</sequence>
<dbReference type="CDD" id="cd00761">
    <property type="entry name" value="Glyco_tranf_GTA_type"/>
    <property type="match status" value="1"/>
</dbReference>